<dbReference type="PANTHER" id="PTHR42760">
    <property type="entry name" value="SHORT-CHAIN DEHYDROGENASES/REDUCTASES FAMILY MEMBER"/>
    <property type="match status" value="1"/>
</dbReference>
<evidence type="ECO:0000256" key="1">
    <source>
        <dbReference type="ARBA" id="ARBA00006484"/>
    </source>
</evidence>
<dbReference type="PROSITE" id="PS00061">
    <property type="entry name" value="ADH_SHORT"/>
    <property type="match status" value="1"/>
</dbReference>
<dbReference type="RefSeq" id="WP_408341193.1">
    <property type="nucleotide sequence ID" value="NZ_JAQQCF010000085.1"/>
</dbReference>
<dbReference type="EMBL" id="JAQQCF010000085">
    <property type="protein sequence ID" value="MFM0642560.1"/>
    <property type="molecule type" value="Genomic_DNA"/>
</dbReference>
<dbReference type="PRINTS" id="PR00080">
    <property type="entry name" value="SDRFAMILY"/>
</dbReference>
<dbReference type="CDD" id="cd05233">
    <property type="entry name" value="SDR_c"/>
    <property type="match status" value="1"/>
</dbReference>
<sequence length="251" mass="26307">MAERTLKLLGKVALVTGGSSGIGLASAQLMHAHGASVAIVGRDPRKLDEAAKAIGERTFGIVADVSNVSDIDHVMSTVRARHGRIDVLFANAGMSHSPTLRLVDEAAFDAMVGLNFKGVFFTCVRSLPLLSNDASIILTGSAAADMGRLGDPVYAATKAAVRSLARTLANDSELTGKRIRVNVLSPGAVKTPLTKMAYELPEVDAYVRKAIPLERWGEPEEIAKAALFLACGDSSYMTGSVLAVDGGMAQV</sequence>
<keyword evidence="5" id="KW-1185">Reference proteome</keyword>
<dbReference type="SMART" id="SM00822">
    <property type="entry name" value="PKS_KR"/>
    <property type="match status" value="1"/>
</dbReference>
<name>A0ABW9E567_9BURK</name>
<evidence type="ECO:0000313" key="4">
    <source>
        <dbReference type="EMBL" id="MFM0642560.1"/>
    </source>
</evidence>
<dbReference type="InterPro" id="IPR020904">
    <property type="entry name" value="Sc_DH/Rdtase_CS"/>
</dbReference>
<evidence type="ECO:0000259" key="3">
    <source>
        <dbReference type="SMART" id="SM00822"/>
    </source>
</evidence>
<dbReference type="Proteomes" id="UP001629432">
    <property type="component" value="Unassembled WGS sequence"/>
</dbReference>
<keyword evidence="2" id="KW-0560">Oxidoreductase</keyword>
<comment type="similarity">
    <text evidence="1">Belongs to the short-chain dehydrogenases/reductases (SDR) family.</text>
</comment>
<dbReference type="PRINTS" id="PR00081">
    <property type="entry name" value="GDHRDH"/>
</dbReference>
<accession>A0ABW9E567</accession>
<dbReference type="InterPro" id="IPR002347">
    <property type="entry name" value="SDR_fam"/>
</dbReference>
<dbReference type="Gene3D" id="3.40.50.720">
    <property type="entry name" value="NAD(P)-binding Rossmann-like Domain"/>
    <property type="match status" value="1"/>
</dbReference>
<evidence type="ECO:0000313" key="5">
    <source>
        <dbReference type="Proteomes" id="UP001629432"/>
    </source>
</evidence>
<dbReference type="SUPFAM" id="SSF51735">
    <property type="entry name" value="NAD(P)-binding Rossmann-fold domains"/>
    <property type="match status" value="1"/>
</dbReference>
<dbReference type="PANTHER" id="PTHR42760:SF115">
    <property type="entry name" value="3-OXOACYL-[ACYL-CARRIER-PROTEIN] REDUCTASE FABG"/>
    <property type="match status" value="1"/>
</dbReference>
<comment type="caution">
    <text evidence="4">The sequence shown here is derived from an EMBL/GenBank/DDBJ whole genome shotgun (WGS) entry which is preliminary data.</text>
</comment>
<proteinExistence type="inferred from homology"/>
<feature type="domain" description="Ketoreductase" evidence="3">
    <location>
        <begin position="11"/>
        <end position="186"/>
    </location>
</feature>
<evidence type="ECO:0000256" key="2">
    <source>
        <dbReference type="ARBA" id="ARBA00023002"/>
    </source>
</evidence>
<dbReference type="InterPro" id="IPR036291">
    <property type="entry name" value="NAD(P)-bd_dom_sf"/>
</dbReference>
<dbReference type="InterPro" id="IPR057326">
    <property type="entry name" value="KR_dom"/>
</dbReference>
<protein>
    <submittedName>
        <fullName evidence="4">SDR family oxidoreductase</fullName>
    </submittedName>
</protein>
<dbReference type="Pfam" id="PF13561">
    <property type="entry name" value="adh_short_C2"/>
    <property type="match status" value="1"/>
</dbReference>
<gene>
    <name evidence="4" type="ORF">PQQ63_38470</name>
</gene>
<reference evidence="4 5" key="1">
    <citation type="journal article" date="2024" name="Chem. Sci.">
        <title>Discovery of megapolipeptins by genome mining of a Burkholderiales bacteria collection.</title>
        <authorList>
            <person name="Paulo B.S."/>
            <person name="Recchia M.J.J."/>
            <person name="Lee S."/>
            <person name="Fergusson C.H."/>
            <person name="Romanowski S.B."/>
            <person name="Hernandez A."/>
            <person name="Krull N."/>
            <person name="Liu D.Y."/>
            <person name="Cavanagh H."/>
            <person name="Bos A."/>
            <person name="Gray C.A."/>
            <person name="Murphy B.T."/>
            <person name="Linington R.G."/>
            <person name="Eustaquio A.S."/>
        </authorList>
    </citation>
    <scope>NUCLEOTIDE SEQUENCE [LARGE SCALE GENOMIC DNA]</scope>
    <source>
        <strain evidence="4 5">RL17-338-BIC-A</strain>
    </source>
</reference>
<organism evidence="4 5">
    <name type="scientific">Paraburkholderia metrosideri</name>
    <dbReference type="NCBI Taxonomy" id="580937"/>
    <lineage>
        <taxon>Bacteria</taxon>
        <taxon>Pseudomonadati</taxon>
        <taxon>Pseudomonadota</taxon>
        <taxon>Betaproteobacteria</taxon>
        <taxon>Burkholderiales</taxon>
        <taxon>Burkholderiaceae</taxon>
        <taxon>Paraburkholderia</taxon>
    </lineage>
</organism>